<dbReference type="EMBL" id="FQ312005">
    <property type="protein sequence ID" value="CBW26232.1"/>
    <property type="molecule type" value="Genomic_DNA"/>
</dbReference>
<evidence type="ECO:0000256" key="6">
    <source>
        <dbReference type="ARBA" id="ARBA00022777"/>
    </source>
</evidence>
<dbReference type="InterPro" id="IPR004358">
    <property type="entry name" value="Sig_transdc_His_kin-like_C"/>
</dbReference>
<keyword evidence="8" id="KW-0902">Two-component regulatory system</keyword>
<gene>
    <name evidence="11" type="ordered locus">BMS_1365</name>
</gene>
<dbReference type="EC" id="2.7.13.3" evidence="2"/>
<dbReference type="STRING" id="862908.BMS_1365"/>
<name>E1WZP6_HALMS</name>
<evidence type="ECO:0000256" key="8">
    <source>
        <dbReference type="ARBA" id="ARBA00023012"/>
    </source>
</evidence>
<keyword evidence="4" id="KW-0808">Transferase</keyword>
<dbReference type="OrthoDB" id="5293352at2"/>
<keyword evidence="12" id="KW-1185">Reference proteome</keyword>
<keyword evidence="9" id="KW-0472">Membrane</keyword>
<dbReference type="Proteomes" id="UP000008963">
    <property type="component" value="Chromosome"/>
</dbReference>
<organism evidence="11 12">
    <name type="scientific">Halobacteriovorax marinus (strain ATCC BAA-682 / DSM 15412 / SJ)</name>
    <name type="common">Bacteriovorax marinus</name>
    <dbReference type="NCBI Taxonomy" id="862908"/>
    <lineage>
        <taxon>Bacteria</taxon>
        <taxon>Pseudomonadati</taxon>
        <taxon>Bdellovibrionota</taxon>
        <taxon>Bacteriovoracia</taxon>
        <taxon>Bacteriovoracales</taxon>
        <taxon>Halobacteriovoraceae</taxon>
        <taxon>Halobacteriovorax</taxon>
    </lineage>
</organism>
<dbReference type="PRINTS" id="PR00344">
    <property type="entry name" value="BCTRLSENSOR"/>
</dbReference>
<evidence type="ECO:0000256" key="1">
    <source>
        <dbReference type="ARBA" id="ARBA00000085"/>
    </source>
</evidence>
<evidence type="ECO:0000256" key="4">
    <source>
        <dbReference type="ARBA" id="ARBA00022679"/>
    </source>
</evidence>
<dbReference type="Gene3D" id="1.10.287.130">
    <property type="match status" value="1"/>
</dbReference>
<dbReference type="InterPro" id="IPR003594">
    <property type="entry name" value="HATPase_dom"/>
</dbReference>
<dbReference type="Pfam" id="PF02518">
    <property type="entry name" value="HATPase_c"/>
    <property type="match status" value="1"/>
</dbReference>
<keyword evidence="6 11" id="KW-0418">Kinase</keyword>
<dbReference type="RefSeq" id="WP_014244016.1">
    <property type="nucleotide sequence ID" value="NC_016620.1"/>
</dbReference>
<keyword evidence="5" id="KW-0547">Nucleotide-binding</keyword>
<comment type="catalytic activity">
    <reaction evidence="1">
        <text>ATP + protein L-histidine = ADP + protein N-phospho-L-histidine.</text>
        <dbReference type="EC" id="2.7.13.3"/>
    </reaction>
</comment>
<dbReference type="SUPFAM" id="SSF55874">
    <property type="entry name" value="ATPase domain of HSP90 chaperone/DNA topoisomerase II/histidine kinase"/>
    <property type="match status" value="1"/>
</dbReference>
<dbReference type="SMART" id="SM00388">
    <property type="entry name" value="HisKA"/>
    <property type="match status" value="1"/>
</dbReference>
<accession>E1WZP6</accession>
<keyword evidence="9" id="KW-0812">Transmembrane</keyword>
<feature type="transmembrane region" description="Helical" evidence="9">
    <location>
        <begin position="74"/>
        <end position="90"/>
    </location>
</feature>
<sequence length="417" mass="47792">MQEKSIDSIREYAWKRRATILGLSTASVVLLLRFLSELIFSTHFDKSNYIIICTTIVLICQLIYVKKTRFYETSLFYTLLFAFIFIYARASMTGGLTSPTMAWYPVVPIISSFLLPRSKTIIIGICSVIFIVFTSQFSLVHDLNLPATPLQDYSRVLVYISVTFICTVFCLFHEDQRKKMRVKLEEQRLSILSSARNTELGELAAGIAHEINNPLAVIKVKSKKIKALNSENKEVLDSIEKISAMAERINKIVKSMKNLSKNQVNQEKSNKENFEYIFENVLTLCETKMKYSNIQFQLINNVKNLDKYRIPIQLGHVLLNIINNAYDAVLIEETKWIKIFINTVDELLEIKISNSGKLIDEDKREKIFNPFYSDKDNRTGLGLSISKNNLSTLGGELKLLSDTEFTTFSITLPLKEH</sequence>
<protein>
    <recommendedName>
        <fullName evidence="2">histidine kinase</fullName>
        <ecNumber evidence="2">2.7.13.3</ecNumber>
    </recommendedName>
</protein>
<feature type="domain" description="Histidine kinase" evidence="10">
    <location>
        <begin position="206"/>
        <end position="416"/>
    </location>
</feature>
<feature type="transmembrane region" description="Helical" evidence="9">
    <location>
        <begin position="96"/>
        <end position="115"/>
    </location>
</feature>
<evidence type="ECO:0000256" key="2">
    <source>
        <dbReference type="ARBA" id="ARBA00012438"/>
    </source>
</evidence>
<feature type="transmembrane region" description="Helical" evidence="9">
    <location>
        <begin position="153"/>
        <end position="172"/>
    </location>
</feature>
<feature type="transmembrane region" description="Helical" evidence="9">
    <location>
        <begin position="47"/>
        <end position="65"/>
    </location>
</feature>
<dbReference type="PANTHER" id="PTHR43065">
    <property type="entry name" value="SENSOR HISTIDINE KINASE"/>
    <property type="match status" value="1"/>
</dbReference>
<dbReference type="InterPro" id="IPR003661">
    <property type="entry name" value="HisK_dim/P_dom"/>
</dbReference>
<keyword evidence="3" id="KW-0597">Phosphoprotein</keyword>
<keyword evidence="9" id="KW-1133">Transmembrane helix</keyword>
<evidence type="ECO:0000259" key="10">
    <source>
        <dbReference type="PROSITE" id="PS50109"/>
    </source>
</evidence>
<evidence type="ECO:0000313" key="11">
    <source>
        <dbReference type="EMBL" id="CBW26232.1"/>
    </source>
</evidence>
<dbReference type="CDD" id="cd00082">
    <property type="entry name" value="HisKA"/>
    <property type="match status" value="1"/>
</dbReference>
<dbReference type="InterPro" id="IPR036890">
    <property type="entry name" value="HATPase_C_sf"/>
</dbReference>
<dbReference type="KEGG" id="bmx:BMS_1365"/>
<dbReference type="HOGENOM" id="CLU_658516_0_0_7"/>
<dbReference type="eggNOG" id="COG4191">
    <property type="taxonomic scope" value="Bacteria"/>
</dbReference>
<dbReference type="SUPFAM" id="SSF47384">
    <property type="entry name" value="Homodimeric domain of signal transducing histidine kinase"/>
    <property type="match status" value="1"/>
</dbReference>
<dbReference type="PATRIC" id="fig|862908.3.peg.1299"/>
<dbReference type="Pfam" id="PF00512">
    <property type="entry name" value="HisKA"/>
    <property type="match status" value="1"/>
</dbReference>
<feature type="transmembrane region" description="Helical" evidence="9">
    <location>
        <begin position="122"/>
        <end position="141"/>
    </location>
</feature>
<feature type="transmembrane region" description="Helical" evidence="9">
    <location>
        <begin position="20"/>
        <end position="41"/>
    </location>
</feature>
<dbReference type="GO" id="GO:0000155">
    <property type="term" value="F:phosphorelay sensor kinase activity"/>
    <property type="evidence" value="ECO:0007669"/>
    <property type="project" value="InterPro"/>
</dbReference>
<dbReference type="InterPro" id="IPR005467">
    <property type="entry name" value="His_kinase_dom"/>
</dbReference>
<evidence type="ECO:0000313" key="12">
    <source>
        <dbReference type="Proteomes" id="UP000008963"/>
    </source>
</evidence>
<evidence type="ECO:0000256" key="7">
    <source>
        <dbReference type="ARBA" id="ARBA00022840"/>
    </source>
</evidence>
<proteinExistence type="predicted"/>
<dbReference type="PANTHER" id="PTHR43065:SF46">
    <property type="entry name" value="C4-DICARBOXYLATE TRANSPORT SENSOR PROTEIN DCTB"/>
    <property type="match status" value="1"/>
</dbReference>
<dbReference type="SMART" id="SM00387">
    <property type="entry name" value="HATPase_c"/>
    <property type="match status" value="1"/>
</dbReference>
<evidence type="ECO:0000256" key="9">
    <source>
        <dbReference type="SAM" id="Phobius"/>
    </source>
</evidence>
<keyword evidence="7" id="KW-0067">ATP-binding</keyword>
<dbReference type="Gene3D" id="3.30.565.10">
    <property type="entry name" value="Histidine kinase-like ATPase, C-terminal domain"/>
    <property type="match status" value="1"/>
</dbReference>
<dbReference type="AlphaFoldDB" id="E1WZP6"/>
<dbReference type="GO" id="GO:0005524">
    <property type="term" value="F:ATP binding"/>
    <property type="evidence" value="ECO:0007669"/>
    <property type="project" value="UniProtKB-KW"/>
</dbReference>
<dbReference type="PROSITE" id="PS50109">
    <property type="entry name" value="HIS_KIN"/>
    <property type="match status" value="1"/>
</dbReference>
<evidence type="ECO:0000256" key="3">
    <source>
        <dbReference type="ARBA" id="ARBA00022553"/>
    </source>
</evidence>
<evidence type="ECO:0000256" key="5">
    <source>
        <dbReference type="ARBA" id="ARBA00022741"/>
    </source>
</evidence>
<reference evidence="12" key="1">
    <citation type="journal article" date="2013" name="ISME J.">
        <title>A small predatory core genome in the divergent marine Bacteriovorax marinus SJ and the terrestrial Bdellovibrio bacteriovorus.</title>
        <authorList>
            <person name="Crossman L.C."/>
            <person name="Chen H."/>
            <person name="Cerdeno-Tarraga A.M."/>
            <person name="Brooks K."/>
            <person name="Quail M.A."/>
            <person name="Pineiro S.A."/>
            <person name="Hobley L."/>
            <person name="Sockett R.E."/>
            <person name="Bentley S.D."/>
            <person name="Parkhill J."/>
            <person name="Williams H.N."/>
            <person name="Stine O.C."/>
        </authorList>
    </citation>
    <scope>NUCLEOTIDE SEQUENCE [LARGE SCALE GENOMIC DNA]</scope>
    <source>
        <strain evidence="12">ATCC BAA-682 / DSM 15412 / SJ</strain>
    </source>
</reference>
<dbReference type="InterPro" id="IPR036097">
    <property type="entry name" value="HisK_dim/P_sf"/>
</dbReference>